<reference evidence="2 3" key="1">
    <citation type="submission" date="2021-04" db="EMBL/GenBank/DDBJ databases">
        <title>The genome sequence of type strain Ideonella paludis KCTC 32238.</title>
        <authorList>
            <person name="Liu Y."/>
        </authorList>
    </citation>
    <scope>NUCLEOTIDE SEQUENCE [LARGE SCALE GENOMIC DNA]</scope>
    <source>
        <strain evidence="2 3">KCTC 32238</strain>
    </source>
</reference>
<keyword evidence="1" id="KW-1133">Transmembrane helix</keyword>
<feature type="transmembrane region" description="Helical" evidence="1">
    <location>
        <begin position="36"/>
        <end position="56"/>
    </location>
</feature>
<evidence type="ECO:0000256" key="1">
    <source>
        <dbReference type="SAM" id="Phobius"/>
    </source>
</evidence>
<protein>
    <submittedName>
        <fullName evidence="2">DUF2834 domain-containing protein</fullName>
    </submittedName>
</protein>
<feature type="transmembrane region" description="Helical" evidence="1">
    <location>
        <begin position="68"/>
        <end position="89"/>
    </location>
</feature>
<organism evidence="2 3">
    <name type="scientific">Ideonella paludis</name>
    <dbReference type="NCBI Taxonomy" id="1233411"/>
    <lineage>
        <taxon>Bacteria</taxon>
        <taxon>Pseudomonadati</taxon>
        <taxon>Pseudomonadota</taxon>
        <taxon>Betaproteobacteria</taxon>
        <taxon>Burkholderiales</taxon>
        <taxon>Sphaerotilaceae</taxon>
        <taxon>Ideonella</taxon>
    </lineage>
</organism>
<keyword evidence="3" id="KW-1185">Reference proteome</keyword>
<dbReference type="Proteomes" id="UP000672097">
    <property type="component" value="Unassembled WGS sequence"/>
</dbReference>
<name>A0ABS5DTR2_9BURK</name>
<keyword evidence="1" id="KW-0472">Membrane</keyword>
<evidence type="ECO:0000313" key="3">
    <source>
        <dbReference type="Proteomes" id="UP000672097"/>
    </source>
</evidence>
<accession>A0ABS5DTR2</accession>
<keyword evidence="1" id="KW-0812">Transmembrane</keyword>
<evidence type="ECO:0000313" key="2">
    <source>
        <dbReference type="EMBL" id="MBQ0934517.1"/>
    </source>
</evidence>
<dbReference type="EMBL" id="JAGQDG010000001">
    <property type="protein sequence ID" value="MBQ0934517.1"/>
    <property type="molecule type" value="Genomic_DNA"/>
</dbReference>
<comment type="caution">
    <text evidence="2">The sequence shown here is derived from an EMBL/GenBank/DDBJ whole genome shotgun (WGS) entry which is preliminary data.</text>
</comment>
<dbReference type="RefSeq" id="WP_210806435.1">
    <property type="nucleotide sequence ID" value="NZ_JAGQDG010000001.1"/>
</dbReference>
<gene>
    <name evidence="2" type="ORF">KAK11_04175</name>
</gene>
<sequence length="99" mass="11164">MQRALLLITLALFGALTAVALWHHGFWGIFEPHFKSWGPAQVFADLVIALTLVMIWMWHDARALGRNVWPWIGLTLVAGSFGPLLYLLTRPNATTRPRS</sequence>
<proteinExistence type="predicted"/>